<dbReference type="Proteomes" id="UP000831701">
    <property type="component" value="Chromosome 19"/>
</dbReference>
<reference evidence="1" key="1">
    <citation type="submission" date="2022-04" db="EMBL/GenBank/DDBJ databases">
        <title>Jade perch genome.</title>
        <authorList>
            <person name="Chao B."/>
        </authorList>
    </citation>
    <scope>NUCLEOTIDE SEQUENCE</scope>
    <source>
        <strain evidence="1">CB-2022</strain>
    </source>
</reference>
<evidence type="ECO:0000313" key="1">
    <source>
        <dbReference type="EMBL" id="KAI3357423.1"/>
    </source>
</evidence>
<evidence type="ECO:0000313" key="2">
    <source>
        <dbReference type="Proteomes" id="UP000831701"/>
    </source>
</evidence>
<organism evidence="1 2">
    <name type="scientific">Scortum barcoo</name>
    <name type="common">barcoo grunter</name>
    <dbReference type="NCBI Taxonomy" id="214431"/>
    <lineage>
        <taxon>Eukaryota</taxon>
        <taxon>Metazoa</taxon>
        <taxon>Chordata</taxon>
        <taxon>Craniata</taxon>
        <taxon>Vertebrata</taxon>
        <taxon>Euteleostomi</taxon>
        <taxon>Actinopterygii</taxon>
        <taxon>Neopterygii</taxon>
        <taxon>Teleostei</taxon>
        <taxon>Neoteleostei</taxon>
        <taxon>Acanthomorphata</taxon>
        <taxon>Eupercaria</taxon>
        <taxon>Centrarchiformes</taxon>
        <taxon>Terapontoidei</taxon>
        <taxon>Terapontidae</taxon>
        <taxon>Scortum</taxon>
    </lineage>
</organism>
<keyword evidence="2" id="KW-1185">Reference proteome</keyword>
<proteinExistence type="predicted"/>
<protein>
    <submittedName>
        <fullName evidence="1">Uncharacterized protein</fullName>
    </submittedName>
</protein>
<dbReference type="EMBL" id="CM041549">
    <property type="protein sequence ID" value="KAI3357423.1"/>
    <property type="molecule type" value="Genomic_DNA"/>
</dbReference>
<accession>A0ACB8VP97</accession>
<gene>
    <name evidence="1" type="ORF">L3Q82_015858</name>
</gene>
<feature type="non-terminal residue" evidence="1">
    <location>
        <position position="518"/>
    </location>
</feature>
<comment type="caution">
    <text evidence="1">The sequence shown here is derived from an EMBL/GenBank/DDBJ whole genome shotgun (WGS) entry which is preliminary data.</text>
</comment>
<sequence length="518" mass="57650">MFKEAATYNNQTDIDEYAMSVSAYINKCMEDVSVINSITTRANQKPWMSEEVRRMLKARNLAFKSGDKEALKTARANLNRTIRLAKRTYSQKVQDFFNDPTNTRRMWHGLRTITSYKSASPACGNDTDFLNDLNNFFGRFEAINSTPAEKEVQQEETALCLASADVRRTLKRVKTRKAPGPDNIPGRVLRECADQLACVLTDIFNTSLSQAKVPTCFKAATIIPVPKKTHITSLNDYRPVALTPIHDEFAYRQNCSTEDAICSALHLSLTHLEEKNTHVRMLFLDFSSAFNTIIPQHLVGKLGLLAFSTPLCNWLLDFLTERPQSVRVGKNTSSVITLSTGSPQGCVLSPLLFILMTHDCVPRSATNHIVKFADDTTVVGLIRDDNDLAYREEVEQLVRWCEGNNLILNVDKTKEIIVDFRKIQPSHAPLLINNSAVEVVSSTKFLGVHITDDLTWSVNSASLVQEGTAAPALPETDEESPPAPAHPHYVLQEYCREHPHQAASLCGGAEDALLLTGG</sequence>
<name>A0ACB8VP97_9TELE</name>